<keyword evidence="10 20" id="KW-0560">Oxidoreductase</keyword>
<comment type="function">
    <text evidence="20">Removal of H(2)O(2), oxidation of toxic reductants, biosynthesis and degradation of lignin, suberization, auxin catabolism, response to environmental stresses such as wounding, pathogen attack and oxidative stress.</text>
</comment>
<evidence type="ECO:0000256" key="16">
    <source>
        <dbReference type="PIRSR" id="PIRSR600823-1"/>
    </source>
</evidence>
<comment type="similarity">
    <text evidence="3">Belongs to the peroxidase family. Ascorbate peroxidase subfamily.</text>
</comment>
<dbReference type="GO" id="GO:0006979">
    <property type="term" value="P:response to oxidative stress"/>
    <property type="evidence" value="ECO:0007669"/>
    <property type="project" value="UniProtKB-UniRule"/>
</dbReference>
<reference evidence="22" key="2">
    <citation type="submission" date="2008-12" db="EMBL/GenBank/DDBJ databases">
        <title>Improved gene annotation of the rice (Oryza sativa) genomes.</title>
        <authorList>
            <person name="Wang J."/>
            <person name="Li R."/>
            <person name="Fan W."/>
            <person name="Huang Q."/>
            <person name="Zhang J."/>
            <person name="Zhou Y."/>
            <person name="Hu Y."/>
            <person name="Zi S."/>
            <person name="Li J."/>
            <person name="Ni P."/>
            <person name="Zheng H."/>
            <person name="Zhang Y."/>
            <person name="Zhao M."/>
            <person name="Hao Q."/>
            <person name="McDermott J."/>
            <person name="Samudrala R."/>
            <person name="Kristiansen K."/>
            <person name="Wong G.K.-S."/>
        </authorList>
    </citation>
    <scope>NUCLEOTIDE SEQUENCE</scope>
</reference>
<dbReference type="EC" id="1.11.1.7" evidence="4 20"/>
<evidence type="ECO:0000256" key="1">
    <source>
        <dbReference type="ARBA" id="ARBA00000189"/>
    </source>
</evidence>
<keyword evidence="6 20" id="KW-0349">Heme</keyword>
<dbReference type="CDD" id="cd00693">
    <property type="entry name" value="secretory_peroxidase"/>
    <property type="match status" value="1"/>
</dbReference>
<feature type="binding site" evidence="17">
    <location>
        <position position="81"/>
    </location>
    <ligand>
        <name>Ca(2+)</name>
        <dbReference type="ChEBI" id="CHEBI:29108"/>
        <label>1</label>
    </ligand>
</feature>
<evidence type="ECO:0000256" key="2">
    <source>
        <dbReference type="ARBA" id="ARBA00004613"/>
    </source>
</evidence>
<dbReference type="GO" id="GO:0140825">
    <property type="term" value="F:lactoperoxidase activity"/>
    <property type="evidence" value="ECO:0007669"/>
    <property type="project" value="UniProtKB-EC"/>
</dbReference>
<feature type="binding site" evidence="17">
    <location>
        <position position="83"/>
    </location>
    <ligand>
        <name>Ca(2+)</name>
        <dbReference type="ChEBI" id="CHEBI:29108"/>
        <label>1</label>
    </ligand>
</feature>
<feature type="binding site" evidence="17">
    <location>
        <position position="76"/>
    </location>
    <ligand>
        <name>Ca(2+)</name>
        <dbReference type="ChEBI" id="CHEBI:29108"/>
        <label>1</label>
    </ligand>
</feature>
<keyword evidence="5 20" id="KW-0575">Peroxidase</keyword>
<dbReference type="Pfam" id="PF00141">
    <property type="entry name" value="peroxidase"/>
    <property type="match status" value="2"/>
</dbReference>
<dbReference type="PRINTS" id="PR00461">
    <property type="entry name" value="PLPEROXIDASE"/>
</dbReference>
<comment type="cofactor">
    <cofactor evidence="17 20">
        <name>Ca(2+)</name>
        <dbReference type="ChEBI" id="CHEBI:29108"/>
    </cofactor>
    <text evidence="17 20">Binds 2 calcium ions per subunit.</text>
</comment>
<dbReference type="GO" id="GO:0005576">
    <property type="term" value="C:extracellular region"/>
    <property type="evidence" value="ECO:0007669"/>
    <property type="project" value="UniProtKB-SubCell"/>
</dbReference>
<feature type="site" description="Transition state stabilizer" evidence="18">
    <location>
        <position position="71"/>
    </location>
</feature>
<evidence type="ECO:0000256" key="12">
    <source>
        <dbReference type="ARBA" id="ARBA00023157"/>
    </source>
</evidence>
<evidence type="ECO:0000256" key="18">
    <source>
        <dbReference type="PIRSR" id="PIRSR600823-4"/>
    </source>
</evidence>
<keyword evidence="12 19" id="KW-1015">Disulfide bond</keyword>
<keyword evidence="9 17" id="KW-0106">Calcium</keyword>
<evidence type="ECO:0000256" key="5">
    <source>
        <dbReference type="ARBA" id="ARBA00022559"/>
    </source>
</evidence>
<dbReference type="InterPro" id="IPR010255">
    <property type="entry name" value="Haem_peroxidase_sf"/>
</dbReference>
<evidence type="ECO:0000256" key="3">
    <source>
        <dbReference type="ARBA" id="ARBA00006873"/>
    </source>
</evidence>
<evidence type="ECO:0000313" key="22">
    <source>
        <dbReference type="EMBL" id="EEE62238.1"/>
    </source>
</evidence>
<evidence type="ECO:0000256" key="17">
    <source>
        <dbReference type="PIRSR" id="PIRSR600823-3"/>
    </source>
</evidence>
<organism evidence="22">
    <name type="scientific">Oryza sativa subsp. japonica</name>
    <name type="common">Rice</name>
    <dbReference type="NCBI Taxonomy" id="39947"/>
    <lineage>
        <taxon>Eukaryota</taxon>
        <taxon>Viridiplantae</taxon>
        <taxon>Streptophyta</taxon>
        <taxon>Embryophyta</taxon>
        <taxon>Tracheophyta</taxon>
        <taxon>Spermatophyta</taxon>
        <taxon>Magnoliopsida</taxon>
        <taxon>Liliopsida</taxon>
        <taxon>Poales</taxon>
        <taxon>Poaceae</taxon>
        <taxon>BOP clade</taxon>
        <taxon>Oryzoideae</taxon>
        <taxon>Oryzeae</taxon>
        <taxon>Oryzinae</taxon>
        <taxon>Oryza</taxon>
        <taxon>Oryza sativa</taxon>
    </lineage>
</organism>
<name>B9FMB1_ORYSJ</name>
<dbReference type="InterPro" id="IPR002016">
    <property type="entry name" value="Haem_peroxidase"/>
</dbReference>
<keyword evidence="14" id="KW-0873">Pyrrolidone carboxylic acid</keyword>
<dbReference type="InterPro" id="IPR019794">
    <property type="entry name" value="Peroxidases_AS"/>
</dbReference>
<keyword evidence="20" id="KW-0964">Secreted</keyword>
<feature type="binding site" evidence="17">
    <location>
        <position position="235"/>
    </location>
    <ligand>
        <name>Ca(2+)</name>
        <dbReference type="ChEBI" id="CHEBI:29108"/>
        <label>2</label>
    </ligand>
</feature>
<dbReference type="FunFam" id="1.10.420.10:FF:000006">
    <property type="entry name" value="Peroxidase"/>
    <property type="match status" value="1"/>
</dbReference>
<evidence type="ECO:0000256" key="11">
    <source>
        <dbReference type="ARBA" id="ARBA00023004"/>
    </source>
</evidence>
<dbReference type="GO" id="GO:0046872">
    <property type="term" value="F:metal ion binding"/>
    <property type="evidence" value="ECO:0007669"/>
    <property type="project" value="UniProtKB-UniRule"/>
</dbReference>
<evidence type="ECO:0000256" key="15">
    <source>
        <dbReference type="ARBA" id="ARBA00023324"/>
    </source>
</evidence>
<feature type="disulfide bond" evidence="19">
    <location>
        <begin position="191"/>
        <end position="218"/>
    </location>
</feature>
<comment type="subcellular location">
    <subcellularLocation>
        <location evidence="2 20">Secreted</location>
    </subcellularLocation>
</comment>
<dbReference type="Gene3D" id="1.10.420.10">
    <property type="entry name" value="Peroxidase, domain 2"/>
    <property type="match status" value="1"/>
</dbReference>
<dbReference type="GO" id="GO:0042744">
    <property type="term" value="P:hydrogen peroxide catabolic process"/>
    <property type="evidence" value="ECO:0007669"/>
    <property type="project" value="UniProtKB-KW"/>
</dbReference>
<evidence type="ECO:0000256" key="14">
    <source>
        <dbReference type="ARBA" id="ARBA00023283"/>
    </source>
</evidence>
<dbReference type="InterPro" id="IPR000823">
    <property type="entry name" value="Peroxidase_pln"/>
</dbReference>
<dbReference type="InterPro" id="IPR033905">
    <property type="entry name" value="Secretory_peroxidase"/>
</dbReference>
<keyword evidence="15 20" id="KW-0376">Hydrogen peroxide</keyword>
<feature type="domain" description="Plant heme peroxidase family profile" evidence="21">
    <location>
        <begin position="34"/>
        <end position="312"/>
    </location>
</feature>
<feature type="binding site" evidence="17">
    <location>
        <position position="232"/>
    </location>
    <ligand>
        <name>Ca(2+)</name>
        <dbReference type="ChEBI" id="CHEBI:29108"/>
        <label>2</label>
    </ligand>
</feature>
<feature type="binding site" evidence="17">
    <location>
        <position position="240"/>
    </location>
    <ligand>
        <name>Ca(2+)</name>
        <dbReference type="ChEBI" id="CHEBI:29108"/>
        <label>2</label>
    </ligand>
</feature>
<feature type="disulfide bond" evidence="19">
    <location>
        <begin position="132"/>
        <end position="308"/>
    </location>
</feature>
<reference evidence="22" key="1">
    <citation type="journal article" date="2005" name="PLoS Biol.">
        <title>The genomes of Oryza sativa: a history of duplications.</title>
        <authorList>
            <person name="Yu J."/>
            <person name="Wang J."/>
            <person name="Lin W."/>
            <person name="Li S."/>
            <person name="Li H."/>
            <person name="Zhou J."/>
            <person name="Ni P."/>
            <person name="Dong W."/>
            <person name="Hu S."/>
            <person name="Zeng C."/>
            <person name="Zhang J."/>
            <person name="Zhang Y."/>
            <person name="Li R."/>
            <person name="Xu Z."/>
            <person name="Li S."/>
            <person name="Li X."/>
            <person name="Zheng H."/>
            <person name="Cong L."/>
            <person name="Lin L."/>
            <person name="Yin J."/>
            <person name="Geng J."/>
            <person name="Li G."/>
            <person name="Shi J."/>
            <person name="Liu J."/>
            <person name="Lv H."/>
            <person name="Li J."/>
            <person name="Wang J."/>
            <person name="Deng Y."/>
            <person name="Ran L."/>
            <person name="Shi X."/>
            <person name="Wang X."/>
            <person name="Wu Q."/>
            <person name="Li C."/>
            <person name="Ren X."/>
            <person name="Wang J."/>
            <person name="Wang X."/>
            <person name="Li D."/>
            <person name="Liu D."/>
            <person name="Zhang X."/>
            <person name="Ji Z."/>
            <person name="Zhao W."/>
            <person name="Sun Y."/>
            <person name="Zhang Z."/>
            <person name="Bao J."/>
            <person name="Han Y."/>
            <person name="Dong L."/>
            <person name="Ji J."/>
            <person name="Chen P."/>
            <person name="Wu S."/>
            <person name="Liu J."/>
            <person name="Xiao Y."/>
            <person name="Bu D."/>
            <person name="Tan J."/>
            <person name="Yang L."/>
            <person name="Ye C."/>
            <person name="Zhang J."/>
            <person name="Xu J."/>
            <person name="Zhou Y."/>
            <person name="Yu Y."/>
            <person name="Zhang B."/>
            <person name="Zhuang S."/>
            <person name="Wei H."/>
            <person name="Liu B."/>
            <person name="Lei M."/>
            <person name="Yu H."/>
            <person name="Li Y."/>
            <person name="Xu H."/>
            <person name="Wei S."/>
            <person name="He X."/>
            <person name="Fang L."/>
            <person name="Zhang Z."/>
            <person name="Zhang Y."/>
            <person name="Huang X."/>
            <person name="Su Z."/>
            <person name="Tong W."/>
            <person name="Li J."/>
            <person name="Tong Z."/>
            <person name="Li S."/>
            <person name="Ye J."/>
            <person name="Wang L."/>
            <person name="Fang L."/>
            <person name="Lei T."/>
            <person name="Chen C."/>
            <person name="Chen H."/>
            <person name="Xu Z."/>
            <person name="Li H."/>
            <person name="Huang H."/>
            <person name="Zhang F."/>
            <person name="Xu H."/>
            <person name="Li N."/>
            <person name="Zhao C."/>
            <person name="Li S."/>
            <person name="Dong L."/>
            <person name="Huang Y."/>
            <person name="Li L."/>
            <person name="Xi Y."/>
            <person name="Qi Q."/>
            <person name="Li W."/>
            <person name="Zhang B."/>
            <person name="Hu W."/>
            <person name="Zhang Y."/>
            <person name="Tian X."/>
            <person name="Jiao Y."/>
            <person name="Liang X."/>
            <person name="Jin J."/>
            <person name="Gao L."/>
            <person name="Zheng W."/>
            <person name="Hao B."/>
            <person name="Liu S."/>
            <person name="Wang W."/>
            <person name="Yuan L."/>
            <person name="Cao M."/>
            <person name="McDermott J."/>
            <person name="Samudrala R."/>
            <person name="Wang J."/>
            <person name="Wong G.K."/>
            <person name="Yang H."/>
        </authorList>
    </citation>
    <scope>NUCLEOTIDE SEQUENCE [LARGE SCALE GENOMIC DNA]</scope>
</reference>
<evidence type="ECO:0000256" key="9">
    <source>
        <dbReference type="ARBA" id="ARBA00022837"/>
    </source>
</evidence>
<evidence type="ECO:0000256" key="6">
    <source>
        <dbReference type="ARBA" id="ARBA00022617"/>
    </source>
</evidence>
<evidence type="ECO:0000256" key="13">
    <source>
        <dbReference type="ARBA" id="ARBA00023180"/>
    </source>
</evidence>
<comment type="catalytic activity">
    <reaction evidence="1 20">
        <text>2 a phenolic donor + H2O2 = 2 a phenolic radical donor + 2 H2O</text>
        <dbReference type="Rhea" id="RHEA:56136"/>
        <dbReference type="ChEBI" id="CHEBI:15377"/>
        <dbReference type="ChEBI" id="CHEBI:16240"/>
        <dbReference type="ChEBI" id="CHEBI:139520"/>
        <dbReference type="ChEBI" id="CHEBI:139521"/>
        <dbReference type="EC" id="1.11.1.7"/>
    </reaction>
</comment>
<feature type="disulfide bond" evidence="19">
    <location>
        <begin position="44"/>
        <end position="126"/>
    </location>
</feature>
<gene>
    <name evidence="22" type="ORF">OsJ_17025</name>
</gene>
<feature type="disulfide bond" evidence="19">
    <location>
        <begin position="77"/>
        <end position="82"/>
    </location>
</feature>
<evidence type="ECO:0000256" key="20">
    <source>
        <dbReference type="RuleBase" id="RU362060"/>
    </source>
</evidence>
<dbReference type="HOGENOM" id="CLU_010543_0_1_1"/>
<dbReference type="GO" id="GO:0020037">
    <property type="term" value="F:heme binding"/>
    <property type="evidence" value="ECO:0007669"/>
    <property type="project" value="UniProtKB-UniRule"/>
</dbReference>
<protein>
    <recommendedName>
        <fullName evidence="4 20">Peroxidase</fullName>
        <ecNumber evidence="4 20">1.11.1.7</ecNumber>
    </recommendedName>
</protein>
<keyword evidence="7 17" id="KW-0479">Metal-binding</keyword>
<dbReference type="Proteomes" id="UP000007752">
    <property type="component" value="Chromosome 5"/>
</dbReference>
<dbReference type="PROSITE" id="PS00435">
    <property type="entry name" value="PEROXIDASE_1"/>
    <property type="match status" value="1"/>
</dbReference>
<sequence length="312" mass="33335">MAAGSRDGGARRRSCSVLVAAAAIFFGYAATAAGLQVGYYNNSCPGAEDLIQTIVHGAVRNDAGNGPGLIRLFFHDCFVRGCDASVLLDADPASNGTVEKMAPPNFPSLRGFGVIDRAKRVVERRCPGVVSCADIVAFAARDASRIMGGIKFAMPAGRLDGRLVARFATKNLTADDMVTLSGAHSIGRSHCSSFSSRLYPQIDPAMNATLGVRSRAKCAAAPGRLDRVVQLDFKTPLQLDNQYYQNVLTHEVVFTSDQSLIDRPDTAALVAQYAGSRKLWSQKFAAAMVKMGNLDVLTGPPGEIRQYCNKVN</sequence>
<dbReference type="PRINTS" id="PR00458">
    <property type="entry name" value="PEROXIDASE"/>
</dbReference>
<keyword evidence="11 17" id="KW-0408">Iron</keyword>
<dbReference type="AlphaFoldDB" id="B9FMB1"/>
<evidence type="ECO:0000256" key="4">
    <source>
        <dbReference type="ARBA" id="ARBA00012313"/>
    </source>
</evidence>
<keyword evidence="8" id="KW-0732">Signal</keyword>
<feature type="active site" description="Proton acceptor" evidence="16">
    <location>
        <position position="75"/>
    </location>
</feature>
<dbReference type="EMBL" id="CM000142">
    <property type="protein sequence ID" value="EEE62238.1"/>
    <property type="molecule type" value="Genomic_DNA"/>
</dbReference>
<feature type="binding site" evidence="17">
    <location>
        <position position="99"/>
    </location>
    <ligand>
        <name>Ca(2+)</name>
        <dbReference type="ChEBI" id="CHEBI:29108"/>
        <label>1</label>
    </ligand>
</feature>
<dbReference type="FunFam" id="1.10.520.10:FF:000009">
    <property type="entry name" value="Peroxidase"/>
    <property type="match status" value="1"/>
</dbReference>
<dbReference type="PANTHER" id="PTHR31235">
    <property type="entry name" value="PEROXIDASE 25-RELATED"/>
    <property type="match status" value="1"/>
</dbReference>
<comment type="cofactor">
    <cofactor evidence="17 20">
        <name>heme b</name>
        <dbReference type="ChEBI" id="CHEBI:60344"/>
    </cofactor>
    <text evidence="17 20">Binds 1 heme b (iron(II)-protoporphyrin IX) group per subunit.</text>
</comment>
<evidence type="ECO:0000259" key="21">
    <source>
        <dbReference type="PROSITE" id="PS50873"/>
    </source>
</evidence>
<evidence type="ECO:0000256" key="10">
    <source>
        <dbReference type="ARBA" id="ARBA00023002"/>
    </source>
</evidence>
<comment type="similarity">
    <text evidence="20">Belongs to the peroxidase family. Classical plant (class III) peroxidase subfamily.</text>
</comment>
<feature type="binding site" description="axial binding residue" evidence="17">
    <location>
        <position position="184"/>
    </location>
    <ligand>
        <name>heme b</name>
        <dbReference type="ChEBI" id="CHEBI:60344"/>
    </ligand>
    <ligandPart>
        <name>Fe</name>
        <dbReference type="ChEBI" id="CHEBI:18248"/>
    </ligandPart>
</feature>
<dbReference type="InterPro" id="IPR019793">
    <property type="entry name" value="Peroxidases_heam-ligand_BS"/>
</dbReference>
<accession>B9FMB1</accession>
<dbReference type="PROSITE" id="PS00436">
    <property type="entry name" value="PEROXIDASE_2"/>
    <property type="match status" value="1"/>
</dbReference>
<evidence type="ECO:0000256" key="7">
    <source>
        <dbReference type="ARBA" id="ARBA00022723"/>
    </source>
</evidence>
<dbReference type="PROSITE" id="PS50873">
    <property type="entry name" value="PEROXIDASE_4"/>
    <property type="match status" value="1"/>
</dbReference>
<feature type="binding site" evidence="17">
    <location>
        <position position="79"/>
    </location>
    <ligand>
        <name>Ca(2+)</name>
        <dbReference type="ChEBI" id="CHEBI:29108"/>
        <label>1</label>
    </ligand>
</feature>
<dbReference type="Gene3D" id="1.10.520.10">
    <property type="match status" value="2"/>
</dbReference>
<feature type="binding site" evidence="17">
    <location>
        <position position="85"/>
    </location>
    <ligand>
        <name>Ca(2+)</name>
        <dbReference type="ChEBI" id="CHEBI:29108"/>
        <label>1</label>
    </ligand>
</feature>
<keyword evidence="13" id="KW-0325">Glycoprotein</keyword>
<evidence type="ECO:0000256" key="8">
    <source>
        <dbReference type="ARBA" id="ARBA00022729"/>
    </source>
</evidence>
<proteinExistence type="inferred from homology"/>
<dbReference type="SUPFAM" id="SSF48113">
    <property type="entry name" value="Heme-dependent peroxidases"/>
    <property type="match status" value="1"/>
</dbReference>
<evidence type="ECO:0000256" key="19">
    <source>
        <dbReference type="PIRSR" id="PIRSR600823-5"/>
    </source>
</evidence>